<dbReference type="RefSeq" id="WP_262993950.1">
    <property type="nucleotide sequence ID" value="NZ_JAOTJC010000008.1"/>
</dbReference>
<gene>
    <name evidence="1" type="ORF">OCL06_09655</name>
</gene>
<dbReference type="PROSITE" id="PS51257">
    <property type="entry name" value="PROKAR_LIPOPROTEIN"/>
    <property type="match status" value="1"/>
</dbReference>
<dbReference type="EMBL" id="JAOTJC010000008">
    <property type="protein sequence ID" value="MCU7554863.1"/>
    <property type="molecule type" value="Genomic_DNA"/>
</dbReference>
<reference evidence="2" key="1">
    <citation type="submission" date="2023-07" db="EMBL/GenBank/DDBJ databases">
        <title>Study on multiphase classification of strain Alteromonas salexigens isolated from the Yellow Sea.</title>
        <authorList>
            <person name="Sun L."/>
        </authorList>
    </citation>
    <scope>NUCLEOTIDE SEQUENCE [LARGE SCALE GENOMIC DNA]</scope>
    <source>
        <strain evidence="2">ASW11-19</strain>
    </source>
</reference>
<evidence type="ECO:0008006" key="3">
    <source>
        <dbReference type="Google" id="ProtNLM"/>
    </source>
</evidence>
<organism evidence="1 2">
    <name type="scientific">Alteromonas salexigens</name>
    <dbReference type="NCBI Taxonomy" id="2982530"/>
    <lineage>
        <taxon>Bacteria</taxon>
        <taxon>Pseudomonadati</taxon>
        <taxon>Pseudomonadota</taxon>
        <taxon>Gammaproteobacteria</taxon>
        <taxon>Alteromonadales</taxon>
        <taxon>Alteromonadaceae</taxon>
        <taxon>Alteromonas/Salinimonas group</taxon>
        <taxon>Alteromonas</taxon>
    </lineage>
</organism>
<evidence type="ECO:0000313" key="2">
    <source>
        <dbReference type="Proteomes" id="UP001209257"/>
    </source>
</evidence>
<sequence>MECRTCWLVAVLFVLTACSNTTVHVNTRYLDEQQIADVTQALRRAEFKVKTNAHPYPAGVYSTTVLYSPLLRDRDAVFRLESAVSENWPVSHIRVLQMSNHWYSRRSIGLYIVPDNINPQSGLSAADLSQAYRTLGCNASGQLTLHDNGEFTLNLAQQEISGNWHITSFPYIELNADAPYLHTYLEVSQHTEVDKVSPVKVTTLTPMEDKLLPDGCALQYGIRET</sequence>
<comment type="caution">
    <text evidence="1">The sequence shown here is derived from an EMBL/GenBank/DDBJ whole genome shotgun (WGS) entry which is preliminary data.</text>
</comment>
<proteinExistence type="predicted"/>
<accession>A0ABT2VR23</accession>
<evidence type="ECO:0000313" key="1">
    <source>
        <dbReference type="EMBL" id="MCU7554863.1"/>
    </source>
</evidence>
<name>A0ABT2VR23_9ALTE</name>
<protein>
    <recommendedName>
        <fullName evidence="3">Lipoprotein</fullName>
    </recommendedName>
</protein>
<keyword evidence="2" id="KW-1185">Reference proteome</keyword>
<dbReference type="Proteomes" id="UP001209257">
    <property type="component" value="Unassembled WGS sequence"/>
</dbReference>